<keyword evidence="1" id="KW-0479">Metal-binding</keyword>
<dbReference type="InterPro" id="IPR047153">
    <property type="entry name" value="TRIM45/56/19-like"/>
</dbReference>
<accession>A0A9D4KRC7</accession>
<feature type="domain" description="B box-type" evidence="3">
    <location>
        <begin position="71"/>
        <end position="105"/>
    </location>
</feature>
<evidence type="ECO:0000313" key="5">
    <source>
        <dbReference type="Proteomes" id="UP000828390"/>
    </source>
</evidence>
<dbReference type="InterPro" id="IPR000315">
    <property type="entry name" value="Znf_B-box"/>
</dbReference>
<dbReference type="AlphaFoldDB" id="A0A9D4KRC7"/>
<dbReference type="SUPFAM" id="SSF101898">
    <property type="entry name" value="NHL repeat"/>
    <property type="match status" value="1"/>
</dbReference>
<feature type="domain" description="B box-type" evidence="3">
    <location>
        <begin position="16"/>
        <end position="48"/>
    </location>
</feature>
<evidence type="ECO:0000313" key="4">
    <source>
        <dbReference type="EMBL" id="KAH3844700.1"/>
    </source>
</evidence>
<proteinExistence type="predicted"/>
<evidence type="ECO:0000256" key="2">
    <source>
        <dbReference type="SAM" id="Coils"/>
    </source>
</evidence>
<feature type="coiled-coil region" evidence="2">
    <location>
        <begin position="133"/>
        <end position="204"/>
    </location>
</feature>
<dbReference type="GO" id="GO:0008270">
    <property type="term" value="F:zinc ion binding"/>
    <property type="evidence" value="ECO:0007669"/>
    <property type="project" value="UniProtKB-KW"/>
</dbReference>
<gene>
    <name evidence="4" type="ORF">DPMN_086961</name>
</gene>
<dbReference type="Gene3D" id="3.30.160.60">
    <property type="entry name" value="Classic Zinc Finger"/>
    <property type="match status" value="1"/>
</dbReference>
<protein>
    <recommendedName>
        <fullName evidence="3">B box-type domain-containing protein</fullName>
    </recommendedName>
</protein>
<reference evidence="4" key="1">
    <citation type="journal article" date="2019" name="bioRxiv">
        <title>The Genome of the Zebra Mussel, Dreissena polymorpha: A Resource for Invasive Species Research.</title>
        <authorList>
            <person name="McCartney M.A."/>
            <person name="Auch B."/>
            <person name="Kono T."/>
            <person name="Mallez S."/>
            <person name="Zhang Y."/>
            <person name="Obille A."/>
            <person name="Becker A."/>
            <person name="Abrahante J.E."/>
            <person name="Garbe J."/>
            <person name="Badalamenti J.P."/>
            <person name="Herman A."/>
            <person name="Mangelson H."/>
            <person name="Liachko I."/>
            <person name="Sullivan S."/>
            <person name="Sone E.D."/>
            <person name="Koren S."/>
            <person name="Silverstein K.A.T."/>
            <person name="Beckman K.B."/>
            <person name="Gohl D.M."/>
        </authorList>
    </citation>
    <scope>NUCLEOTIDE SEQUENCE</scope>
    <source>
        <strain evidence="4">Duluth1</strain>
        <tissue evidence="4">Whole animal</tissue>
    </source>
</reference>
<dbReference type="PROSITE" id="PS50119">
    <property type="entry name" value="ZF_BBOX"/>
    <property type="match status" value="2"/>
</dbReference>
<reference evidence="4" key="2">
    <citation type="submission" date="2020-11" db="EMBL/GenBank/DDBJ databases">
        <authorList>
            <person name="McCartney M.A."/>
            <person name="Auch B."/>
            <person name="Kono T."/>
            <person name="Mallez S."/>
            <person name="Becker A."/>
            <person name="Gohl D.M."/>
            <person name="Silverstein K.A.T."/>
            <person name="Koren S."/>
            <person name="Bechman K.B."/>
            <person name="Herman A."/>
            <person name="Abrahante J.E."/>
            <person name="Garbe J."/>
        </authorList>
    </citation>
    <scope>NUCLEOTIDE SEQUENCE</scope>
    <source>
        <strain evidence="4">Duluth1</strain>
        <tissue evidence="4">Whole animal</tissue>
    </source>
</reference>
<dbReference type="InterPro" id="IPR011042">
    <property type="entry name" value="6-blade_b-propeller_TolB-like"/>
</dbReference>
<evidence type="ECO:0000259" key="3">
    <source>
        <dbReference type="PROSITE" id="PS50119"/>
    </source>
</evidence>
<dbReference type="PANTHER" id="PTHR25462">
    <property type="entry name" value="BONUS, ISOFORM C-RELATED"/>
    <property type="match status" value="1"/>
</dbReference>
<dbReference type="Gene3D" id="2.120.10.30">
    <property type="entry name" value="TolB, C-terminal domain"/>
    <property type="match status" value="1"/>
</dbReference>
<dbReference type="EMBL" id="JAIWYP010000003">
    <property type="protein sequence ID" value="KAH3844700.1"/>
    <property type="molecule type" value="Genomic_DNA"/>
</dbReference>
<keyword evidence="2" id="KW-0175">Coiled coil</keyword>
<evidence type="ECO:0000256" key="1">
    <source>
        <dbReference type="PROSITE-ProRule" id="PRU00024"/>
    </source>
</evidence>
<dbReference type="Gene3D" id="1.20.5.1230">
    <property type="entry name" value="Apolipoprotein A-I"/>
    <property type="match status" value="1"/>
</dbReference>
<comment type="caution">
    <text evidence="4">The sequence shown here is derived from an EMBL/GenBank/DDBJ whole genome shotgun (WGS) entry which is preliminary data.</text>
</comment>
<organism evidence="4 5">
    <name type="scientific">Dreissena polymorpha</name>
    <name type="common">Zebra mussel</name>
    <name type="synonym">Mytilus polymorpha</name>
    <dbReference type="NCBI Taxonomy" id="45954"/>
    <lineage>
        <taxon>Eukaryota</taxon>
        <taxon>Metazoa</taxon>
        <taxon>Spiralia</taxon>
        <taxon>Lophotrochozoa</taxon>
        <taxon>Mollusca</taxon>
        <taxon>Bivalvia</taxon>
        <taxon>Autobranchia</taxon>
        <taxon>Heteroconchia</taxon>
        <taxon>Euheterodonta</taxon>
        <taxon>Imparidentia</taxon>
        <taxon>Neoheterodontei</taxon>
        <taxon>Myida</taxon>
        <taxon>Dreissenoidea</taxon>
        <taxon>Dreissenidae</taxon>
        <taxon>Dreissena</taxon>
    </lineage>
</organism>
<dbReference type="SUPFAM" id="SSF57845">
    <property type="entry name" value="B-box zinc-binding domain"/>
    <property type="match status" value="1"/>
</dbReference>
<name>A0A9D4KRC7_DREPO</name>
<dbReference type="PANTHER" id="PTHR25462:SF296">
    <property type="entry name" value="MEIOTIC P26, ISOFORM F"/>
    <property type="match status" value="1"/>
</dbReference>
<keyword evidence="5" id="KW-1185">Reference proteome</keyword>
<sequence length="557" mass="62915">MAEKGSDLLYDFCCNVCEEKNVNKEAMFYCQKCSKGLCEDCEGLHKMFFSLHIAYEKGEINKWPATTKSFDDLQFCQHHSDRLIEMFCEDHGKLCCAMCLFHEHRPCVKLVMITEKTQAVYDAADFHQISASINDAQQKLETAIDDTQEFLKQLQDSYEKASEEIKGLRQKINDILDELERKTVHSLDNMLQKLKHSLQSNEEKCFKATDGFKKISDAIKRIKKDPKDLSFIAYQKALEMVSQAENLLKTLIVHRGSVVTFNSNPSIYGTLSGFSSLGNIECAEIQPEKSKHMILEFTTKSLYNIRIASDRFQCDIRGICELPGGDILIADQSNERVKLIDAMYKVVAHLDMPTSPWDMCSVSPTEVAVAVSDRHNTNTVQFLKVNNRKIVKQRVFTFPHHCYGISRYKEHLFISSSTALYKYTMDCQLVKKIYKEPSDDYSVYKCAVSPDGSRLYVTNYTYDKLLTLSMDGTVLSSLDDPALRGPTGIHVSETGLLLICGHESNNVVQVDDDGGVVTLASKEDGLDRPESVYYSASTGRLIVGHLNGNILVAEIKC</sequence>
<dbReference type="Proteomes" id="UP000828390">
    <property type="component" value="Unassembled WGS sequence"/>
</dbReference>
<keyword evidence="1" id="KW-0862">Zinc</keyword>
<keyword evidence="1" id="KW-0863">Zinc-finger</keyword>